<dbReference type="PANTHER" id="PTHR43471">
    <property type="entry name" value="ABC TRANSPORTER PERMEASE"/>
    <property type="match status" value="1"/>
</dbReference>
<evidence type="ECO:0000313" key="2">
    <source>
        <dbReference type="EMBL" id="BAI61178.1"/>
    </source>
</evidence>
<feature type="transmembrane region" description="Helical" evidence="1">
    <location>
        <begin position="72"/>
        <end position="96"/>
    </location>
</feature>
<keyword evidence="1" id="KW-0812">Transmembrane</keyword>
<reference evidence="2 3" key="2">
    <citation type="journal article" date="2008" name="Int. J. Syst. Evol. Microbiol.">
        <title>Methanocella paludicola gen. nov., sp. nov., a methane-producing archaeon, the first isolate of the lineage 'Rice Cluster I', and proposal of the new archaeal order Methanocellales ord. nov.</title>
        <authorList>
            <person name="Sakai S."/>
            <person name="Imachi H."/>
            <person name="Hanada S."/>
            <person name="Ohashi A."/>
            <person name="Harada H."/>
            <person name="Kamagata Y."/>
        </authorList>
    </citation>
    <scope>NUCLEOTIDE SEQUENCE [LARGE SCALE GENOMIC DNA]</scope>
    <source>
        <strain evidence="3">DSM 17711 / JCM 13418 / NBRC 101707 / SANAE</strain>
    </source>
</reference>
<evidence type="ECO:0000313" key="3">
    <source>
        <dbReference type="Proteomes" id="UP000001882"/>
    </source>
</evidence>
<dbReference type="eggNOG" id="arCOG01462">
    <property type="taxonomic scope" value="Archaea"/>
</dbReference>
<feature type="transmembrane region" description="Helical" evidence="1">
    <location>
        <begin position="129"/>
        <end position="149"/>
    </location>
</feature>
<keyword evidence="1" id="KW-0472">Membrane</keyword>
<name>D1YXK6_METPS</name>
<dbReference type="GO" id="GO:0005886">
    <property type="term" value="C:plasma membrane"/>
    <property type="evidence" value="ECO:0007669"/>
    <property type="project" value="UniProtKB-SubCell"/>
</dbReference>
<dbReference type="EMBL" id="AP011532">
    <property type="protein sequence ID" value="BAI61178.1"/>
    <property type="molecule type" value="Genomic_DNA"/>
</dbReference>
<dbReference type="Proteomes" id="UP000001882">
    <property type="component" value="Chromosome"/>
</dbReference>
<keyword evidence="3" id="KW-1185">Reference proteome</keyword>
<gene>
    <name evidence="2" type="ordered locus">MCP_1106</name>
</gene>
<dbReference type="OrthoDB" id="68793at2157"/>
<feature type="transmembrane region" description="Helical" evidence="1">
    <location>
        <begin position="169"/>
        <end position="191"/>
    </location>
</feature>
<evidence type="ECO:0000256" key="1">
    <source>
        <dbReference type="SAM" id="Phobius"/>
    </source>
</evidence>
<organism evidence="2 3">
    <name type="scientific">Methanocella paludicola (strain DSM 17711 / JCM 13418 / NBRC 101707 / SANAE)</name>
    <dbReference type="NCBI Taxonomy" id="304371"/>
    <lineage>
        <taxon>Archaea</taxon>
        <taxon>Methanobacteriati</taxon>
        <taxon>Methanobacteriota</taxon>
        <taxon>Stenosarchaea group</taxon>
        <taxon>Methanomicrobia</taxon>
        <taxon>Methanocellales</taxon>
        <taxon>Methanocellaceae</taxon>
        <taxon>Methanocella</taxon>
    </lineage>
</organism>
<proteinExistence type="predicted"/>
<reference evidence="3" key="3">
    <citation type="journal article" date="2011" name="PLoS ONE">
        <title>Genome sequence of a mesophilic hydrogenotrophic methanogen Methanocella paludicola, the first cultivated representative of the order Methanocellales.</title>
        <authorList>
            <person name="Sakai S."/>
            <person name="Takaki Y."/>
            <person name="Shimamura S."/>
            <person name="Sekine M."/>
            <person name="Tajima T."/>
            <person name="Kosugi H."/>
            <person name="Ichikawa N."/>
            <person name="Tasumi E."/>
            <person name="Hiraki A.T."/>
            <person name="Shimizu A."/>
            <person name="Kato Y."/>
            <person name="Nishiko R."/>
            <person name="Mori K."/>
            <person name="Fujita N."/>
            <person name="Imachi H."/>
            <person name="Takai K."/>
        </authorList>
    </citation>
    <scope>NUCLEOTIDE SEQUENCE [LARGE SCALE GENOMIC DNA]</scope>
    <source>
        <strain evidence="3">DSM 17711 / JCM 13418 / NBRC 101707 / SANAE</strain>
    </source>
</reference>
<reference evidence="2 3" key="1">
    <citation type="journal article" date="2007" name="Appl. Environ. Microbiol.">
        <title>Isolation of key methanogens for global methane emission from rice paddy fields: a novel isolate affiliated with the clone cluster rice cluster I.</title>
        <authorList>
            <person name="Sakai S."/>
            <person name="Imachi H."/>
            <person name="Sekiguchi Y."/>
            <person name="Ohashi A."/>
            <person name="Harada H."/>
            <person name="Kamagata Y."/>
        </authorList>
    </citation>
    <scope>NUCLEOTIDE SEQUENCE [LARGE SCALE GENOMIC DNA]</scope>
    <source>
        <strain evidence="3">DSM 17711 / JCM 13418 / NBRC 101707 / SANAE</strain>
    </source>
</reference>
<accession>D1YXK6</accession>
<dbReference type="AlphaFoldDB" id="D1YXK6"/>
<keyword evidence="1" id="KW-1133">Transmembrane helix</keyword>
<sequence length="262" mass="28524">MGIDIVTIIKKELEEVFRNKYILTTMASFPLVFSIVIPLIYLFALPPNVTAADVATFKGLVAGSEGMEPRQILVAFIIQSNLSFYLMMPAVIPTVISSYSIVGEKKCGTLEPLLATPVSTRDILMGKTLAAVIPSMAITWLSFIIYALLVDTVTFSIFGYPVVPDVLWLIALTVTAPLLAVMSVYMSIVVSSRMSDIRAAQQISAVFIIPLMSVFILELFGYMSLTIDLLLLISIAIGVADLFLIKASVGVFRREEILTGSA</sequence>
<dbReference type="PANTHER" id="PTHR43471:SF1">
    <property type="entry name" value="ABC TRANSPORTER PERMEASE PROTEIN NOSY-RELATED"/>
    <property type="match status" value="1"/>
</dbReference>
<dbReference type="GO" id="GO:0140359">
    <property type="term" value="F:ABC-type transporter activity"/>
    <property type="evidence" value="ECO:0007669"/>
    <property type="project" value="InterPro"/>
</dbReference>
<feature type="transmembrane region" description="Helical" evidence="1">
    <location>
        <begin position="203"/>
        <end position="223"/>
    </location>
</feature>
<protein>
    <submittedName>
        <fullName evidence="2">ABC transporter</fullName>
    </submittedName>
</protein>
<dbReference type="KEGG" id="mpd:MCP_1106"/>
<feature type="transmembrane region" description="Helical" evidence="1">
    <location>
        <begin position="229"/>
        <end position="252"/>
    </location>
</feature>
<dbReference type="InParanoid" id="D1YXK6"/>
<feature type="transmembrane region" description="Helical" evidence="1">
    <location>
        <begin position="21"/>
        <end position="44"/>
    </location>
</feature>
<dbReference type="STRING" id="304371.MCP_1106"/>
<dbReference type="Pfam" id="PF12679">
    <property type="entry name" value="ABC2_membrane_2"/>
    <property type="match status" value="1"/>
</dbReference>